<dbReference type="Proteomes" id="UP001163731">
    <property type="component" value="Unassembled WGS sequence"/>
</dbReference>
<keyword evidence="2" id="KW-1185">Reference proteome</keyword>
<dbReference type="PROSITE" id="PS51257">
    <property type="entry name" value="PROKAR_LIPOPROTEIN"/>
    <property type="match status" value="1"/>
</dbReference>
<reference evidence="1" key="1">
    <citation type="submission" date="2022-10" db="EMBL/GenBank/DDBJ databases">
        <title>Chryseobacterium babae sp. nov. isolated from the gut of the beetle Oryctes rhinoceros, and Chryseobacterium kimseyorum sp. nov., isolated from a stick insect rearing cage.</title>
        <authorList>
            <person name="Shelomi M."/>
            <person name="Han C.-J."/>
            <person name="Chen W.-M."/>
            <person name="Chen H.-K."/>
            <person name="Liaw S.-J."/>
            <person name="Muhle E."/>
            <person name="Clermont D."/>
        </authorList>
    </citation>
    <scope>NUCLEOTIDE SEQUENCE</scope>
    <source>
        <strain evidence="1">09-1422</strain>
    </source>
</reference>
<evidence type="ECO:0000313" key="1">
    <source>
        <dbReference type="EMBL" id="MCW3168686.1"/>
    </source>
</evidence>
<dbReference type="EMBL" id="JAPDHW010000005">
    <property type="protein sequence ID" value="MCW3168686.1"/>
    <property type="molecule type" value="Genomic_DNA"/>
</dbReference>
<evidence type="ECO:0008006" key="3">
    <source>
        <dbReference type="Google" id="ProtNLM"/>
    </source>
</evidence>
<name>A0ABT3HY13_9FLAO</name>
<proteinExistence type="predicted"/>
<dbReference type="RefSeq" id="WP_264749883.1">
    <property type="nucleotide sequence ID" value="NZ_JAPDHW010000005.1"/>
</dbReference>
<evidence type="ECO:0000313" key="2">
    <source>
        <dbReference type="Proteomes" id="UP001163731"/>
    </source>
</evidence>
<accession>A0ABT3HY13</accession>
<comment type="caution">
    <text evidence="1">The sequence shown here is derived from an EMBL/GenBank/DDBJ whole genome shotgun (WGS) entry which is preliminary data.</text>
</comment>
<sequence>MKHVKSTLVLLSCISLTSCWPWNGGDDPPLEPQTAYQPVTATRAELNNISLQVPKTTVKNEKIYVKGQFIFVNDRRDGFHIINNADPANPQKVKYLKALGSSDVAVRNDILYINQARDLVALKINTATNEVQVLKRIENVFPALKSPDGFEAPADNDKIVIDWKQK</sequence>
<gene>
    <name evidence="1" type="ORF">OMO38_09105</name>
</gene>
<protein>
    <recommendedName>
        <fullName evidence="3">LVIVD repeat-containing protein</fullName>
    </recommendedName>
</protein>
<organism evidence="1 2">
    <name type="scientific">Chryseobacterium kimseyorum</name>
    <dbReference type="NCBI Taxonomy" id="2984028"/>
    <lineage>
        <taxon>Bacteria</taxon>
        <taxon>Pseudomonadati</taxon>
        <taxon>Bacteroidota</taxon>
        <taxon>Flavobacteriia</taxon>
        <taxon>Flavobacteriales</taxon>
        <taxon>Weeksellaceae</taxon>
        <taxon>Chryseobacterium group</taxon>
        <taxon>Chryseobacterium</taxon>
    </lineage>
</organism>